<dbReference type="Proteomes" id="UP000000663">
    <property type="component" value="Chromosome"/>
</dbReference>
<feature type="compositionally biased region" description="Polar residues" evidence="1">
    <location>
        <begin position="31"/>
        <end position="40"/>
    </location>
</feature>
<name>Q0W6P7_METAR</name>
<evidence type="ECO:0000256" key="1">
    <source>
        <dbReference type="SAM" id="MobiDB-lite"/>
    </source>
</evidence>
<sequence>MKRNALLAIGIGLILIGASVFAALNMLAPSQQSSGNTTGVTTSALPTATPPPEKTPTTTDVLEKFSLLKDKVLGTGHKFGGGATQMIMGEETALVYVYKQYGQNDISDLLAAGFTSVHEVFDTKDPLMVGVVDTSQLINEQTFKVDIYALERTMVDQYLLGDITKTELAQKALLVTPETESLHPNNSSLKISKNIYNGEGRKGSFTEPASRTQFFVETLNQSGYLRPISLQEGTIADERVVSVVMALKRNATAEDIYNEIEAALRACAGSYGDYDKFYISLIPPAEGFNDYYTIDARAAPVMDYFDGKISQYQLYNNINLTYYTK</sequence>
<dbReference type="KEGG" id="rci:RCIX526"/>
<evidence type="ECO:0000313" key="2">
    <source>
        <dbReference type="EMBL" id="CAJ35946.1"/>
    </source>
</evidence>
<evidence type="ECO:0000313" key="3">
    <source>
        <dbReference type="Proteomes" id="UP000000663"/>
    </source>
</evidence>
<dbReference type="OrthoDB" id="147565at2157"/>
<reference evidence="2 3" key="1">
    <citation type="journal article" date="2006" name="Science">
        <title>Genome of rice cluster I archaea -- the key methane producers in the rice rhizosphere.</title>
        <authorList>
            <person name="Erkel C."/>
            <person name="Kube M."/>
            <person name="Reinhardt R."/>
            <person name="Liesack W."/>
        </authorList>
    </citation>
    <scope>NUCLEOTIDE SEQUENCE [LARGE SCALE GENOMIC DNA]</scope>
    <source>
        <strain evidence="3">DSM 22066 / NBRC 105507 / MRE50</strain>
    </source>
</reference>
<protein>
    <submittedName>
        <fullName evidence="2">Uncharacterized protein</fullName>
    </submittedName>
</protein>
<gene>
    <name evidence="2" type="ORF">RCIX526</name>
</gene>
<dbReference type="eggNOG" id="arCOG11692">
    <property type="taxonomic scope" value="Archaea"/>
</dbReference>
<organism evidence="2 3">
    <name type="scientific">Methanocella arvoryzae (strain DSM 22066 / NBRC 105507 / MRE50)</name>
    <dbReference type="NCBI Taxonomy" id="351160"/>
    <lineage>
        <taxon>Archaea</taxon>
        <taxon>Methanobacteriati</taxon>
        <taxon>Methanobacteriota</taxon>
        <taxon>Stenosarchaea group</taxon>
        <taxon>Methanomicrobia</taxon>
        <taxon>Methanocellales</taxon>
        <taxon>Methanocellaceae</taxon>
        <taxon>Methanocella</taxon>
    </lineage>
</organism>
<dbReference type="GeneID" id="5144578"/>
<dbReference type="RefSeq" id="WP_012036559.1">
    <property type="nucleotide sequence ID" value="NC_009464.1"/>
</dbReference>
<dbReference type="EMBL" id="AM114193">
    <property type="protein sequence ID" value="CAJ35946.1"/>
    <property type="molecule type" value="Genomic_DNA"/>
</dbReference>
<dbReference type="STRING" id="351160.RCIX526"/>
<proteinExistence type="predicted"/>
<accession>Q0W6P7</accession>
<dbReference type="AlphaFoldDB" id="Q0W6P7"/>
<keyword evidence="3" id="KW-1185">Reference proteome</keyword>
<feature type="region of interest" description="Disordered" evidence="1">
    <location>
        <begin position="31"/>
        <end position="58"/>
    </location>
</feature>